<reference evidence="3" key="3">
    <citation type="submission" date="2021-01" db="EMBL/GenBank/DDBJ databases">
        <title>A chromosome-scale assembly of European eel, Anguilla anguilla.</title>
        <authorList>
            <person name="Henkel C."/>
            <person name="Jong-Raadsen S.A."/>
            <person name="Dufour S."/>
            <person name="Weltzien F.-A."/>
            <person name="Palstra A.P."/>
            <person name="Pelster B."/>
            <person name="Spaink H.P."/>
            <person name="Van Den Thillart G.E."/>
            <person name="Jansen H."/>
            <person name="Zahm M."/>
            <person name="Klopp C."/>
            <person name="Cedric C."/>
            <person name="Louis A."/>
            <person name="Berthelot C."/>
            <person name="Parey E."/>
            <person name="Roest Crollius H."/>
            <person name="Montfort J."/>
            <person name="Robinson-Rechavi M."/>
            <person name="Bucao C."/>
            <person name="Bouchez O."/>
            <person name="Gislard M."/>
            <person name="Lluch J."/>
            <person name="Milhes M."/>
            <person name="Lampietro C."/>
            <person name="Lopez Roques C."/>
            <person name="Donnadieu C."/>
            <person name="Braasch I."/>
            <person name="Desvignes T."/>
            <person name="Postlethwait J."/>
            <person name="Bobe J."/>
            <person name="Guiguen Y."/>
            <person name="Dirks R."/>
        </authorList>
    </citation>
    <scope>NUCLEOTIDE SEQUENCE</scope>
    <source>
        <strain evidence="3">Tag_6206</strain>
        <tissue evidence="3">Liver</tissue>
    </source>
</reference>
<dbReference type="EMBL" id="JAFIRN010000004">
    <property type="protein sequence ID" value="KAG5850796.1"/>
    <property type="molecule type" value="Genomic_DNA"/>
</dbReference>
<name>A0A0E9WQP5_ANGAN</name>
<evidence type="ECO:0000313" key="2">
    <source>
        <dbReference type="EMBL" id="JAH92621.1"/>
    </source>
</evidence>
<feature type="region of interest" description="Disordered" evidence="1">
    <location>
        <begin position="74"/>
        <end position="97"/>
    </location>
</feature>
<sequence length="97" mass="10574">MSNAQAATGSPRCSAMPRGWCRVVAAPSSCVSLEVGSVVSLKAALLEESLADLFVRRKLKMSLYPIFQSLSPVHDQQAGGSHMAMFSQRQQRKEHQV</sequence>
<proteinExistence type="predicted"/>
<gene>
    <name evidence="3" type="ORF">ANANG_G00086240</name>
</gene>
<dbReference type="EMBL" id="GBXM01015956">
    <property type="protein sequence ID" value="JAH92621.1"/>
    <property type="molecule type" value="Transcribed_RNA"/>
</dbReference>
<organism evidence="2">
    <name type="scientific">Anguilla anguilla</name>
    <name type="common">European freshwater eel</name>
    <name type="synonym">Muraena anguilla</name>
    <dbReference type="NCBI Taxonomy" id="7936"/>
    <lineage>
        <taxon>Eukaryota</taxon>
        <taxon>Metazoa</taxon>
        <taxon>Chordata</taxon>
        <taxon>Craniata</taxon>
        <taxon>Vertebrata</taxon>
        <taxon>Euteleostomi</taxon>
        <taxon>Actinopterygii</taxon>
        <taxon>Neopterygii</taxon>
        <taxon>Teleostei</taxon>
        <taxon>Anguilliformes</taxon>
        <taxon>Anguillidae</taxon>
        <taxon>Anguilla</taxon>
    </lineage>
</organism>
<protein>
    <submittedName>
        <fullName evidence="2">Uncharacterized protein</fullName>
    </submittedName>
</protein>
<evidence type="ECO:0000256" key="1">
    <source>
        <dbReference type="SAM" id="MobiDB-lite"/>
    </source>
</evidence>
<accession>A0A0E9WQP5</accession>
<reference evidence="2" key="2">
    <citation type="journal article" date="2015" name="Fish Shellfish Immunol.">
        <title>Early steps in the European eel (Anguilla anguilla)-Vibrio vulnificus interaction in the gills: Role of the RtxA13 toxin.</title>
        <authorList>
            <person name="Callol A."/>
            <person name="Pajuelo D."/>
            <person name="Ebbesson L."/>
            <person name="Teles M."/>
            <person name="MacKenzie S."/>
            <person name="Amaro C."/>
        </authorList>
    </citation>
    <scope>NUCLEOTIDE SEQUENCE</scope>
</reference>
<evidence type="ECO:0000313" key="3">
    <source>
        <dbReference type="EMBL" id="KAG5850796.1"/>
    </source>
</evidence>
<reference evidence="2" key="1">
    <citation type="submission" date="2014-11" db="EMBL/GenBank/DDBJ databases">
        <authorList>
            <person name="Amaro Gonzalez C."/>
        </authorList>
    </citation>
    <scope>NUCLEOTIDE SEQUENCE</scope>
</reference>
<dbReference type="Proteomes" id="UP001044222">
    <property type="component" value="Unassembled WGS sequence"/>
</dbReference>
<evidence type="ECO:0000313" key="4">
    <source>
        <dbReference type="Proteomes" id="UP001044222"/>
    </source>
</evidence>
<keyword evidence="4" id="KW-1185">Reference proteome</keyword>
<dbReference type="AlphaFoldDB" id="A0A0E9WQP5"/>